<evidence type="ECO:0000256" key="1">
    <source>
        <dbReference type="ARBA" id="ARBA00004123"/>
    </source>
</evidence>
<dbReference type="PANTHER" id="PTHR12898">
    <property type="entry name" value="MEDIATOR OF RNA POLYMERASE II TRANSCRIPTION SUBUNIT 24"/>
    <property type="match status" value="1"/>
</dbReference>
<evidence type="ECO:0000256" key="5">
    <source>
        <dbReference type="ARBA" id="ARBA00023159"/>
    </source>
</evidence>
<dbReference type="AlphaFoldDB" id="A0A0B6ZVD9"/>
<evidence type="ECO:0000256" key="8">
    <source>
        <dbReference type="ARBA" id="ARBA00031960"/>
    </source>
</evidence>
<dbReference type="Pfam" id="PF11277">
    <property type="entry name" value="Med24_N"/>
    <property type="match status" value="1"/>
</dbReference>
<sequence length="93" mass="10306">MMNGILMTPTLSPRTWLIVSFIQEAIKCGGQHTRFILQFMPQSMLSQMMKSLPGVFSDDQILRVCDLTTVSGRKIAAKAICNNAQTTPLGLFD</sequence>
<gene>
    <name evidence="9" type="primary">ORF82836</name>
</gene>
<dbReference type="PANTHER" id="PTHR12898:SF1">
    <property type="entry name" value="MEDIATOR OF RNA POLYMERASE II TRANSCRIPTION SUBUNIT 24"/>
    <property type="match status" value="1"/>
</dbReference>
<organism evidence="9">
    <name type="scientific">Arion vulgaris</name>
    <dbReference type="NCBI Taxonomy" id="1028688"/>
    <lineage>
        <taxon>Eukaryota</taxon>
        <taxon>Metazoa</taxon>
        <taxon>Spiralia</taxon>
        <taxon>Lophotrochozoa</taxon>
        <taxon>Mollusca</taxon>
        <taxon>Gastropoda</taxon>
        <taxon>Heterobranchia</taxon>
        <taxon>Euthyneura</taxon>
        <taxon>Panpulmonata</taxon>
        <taxon>Eupulmonata</taxon>
        <taxon>Stylommatophora</taxon>
        <taxon>Helicina</taxon>
        <taxon>Arionoidea</taxon>
        <taxon>Arionidae</taxon>
        <taxon>Arion</taxon>
    </lineage>
</organism>
<keyword evidence="7" id="KW-0539">Nucleus</keyword>
<evidence type="ECO:0000256" key="4">
    <source>
        <dbReference type="ARBA" id="ARBA00023015"/>
    </source>
</evidence>
<comment type="similarity">
    <text evidence="2">Belongs to the Mediator complex subunit 24 family.</text>
</comment>
<keyword evidence="6" id="KW-0804">Transcription</keyword>
<comment type="subcellular location">
    <subcellularLocation>
        <location evidence="1">Nucleus</location>
    </subcellularLocation>
</comment>
<evidence type="ECO:0000256" key="7">
    <source>
        <dbReference type="ARBA" id="ARBA00023242"/>
    </source>
</evidence>
<protein>
    <recommendedName>
        <fullName evidence="3">Mediator of RNA polymerase II transcription subunit 24</fullName>
    </recommendedName>
    <alternativeName>
        <fullName evidence="8">Mediator complex subunit 24</fullName>
    </alternativeName>
</protein>
<dbReference type="InterPro" id="IPR021429">
    <property type="entry name" value="Mediator_Med24"/>
</dbReference>
<dbReference type="EMBL" id="HACG01025668">
    <property type="protein sequence ID" value="CEK72533.1"/>
    <property type="molecule type" value="Transcribed_RNA"/>
</dbReference>
<dbReference type="GO" id="GO:0060261">
    <property type="term" value="P:positive regulation of transcription initiation by RNA polymerase II"/>
    <property type="evidence" value="ECO:0007669"/>
    <property type="project" value="TreeGrafter"/>
</dbReference>
<dbReference type="GO" id="GO:0016592">
    <property type="term" value="C:mediator complex"/>
    <property type="evidence" value="ECO:0007669"/>
    <property type="project" value="InterPro"/>
</dbReference>
<dbReference type="GO" id="GO:0003712">
    <property type="term" value="F:transcription coregulator activity"/>
    <property type="evidence" value="ECO:0007669"/>
    <property type="project" value="TreeGrafter"/>
</dbReference>
<name>A0A0B6ZVD9_9EUPU</name>
<evidence type="ECO:0000256" key="6">
    <source>
        <dbReference type="ARBA" id="ARBA00023163"/>
    </source>
</evidence>
<reference evidence="9" key="1">
    <citation type="submission" date="2014-12" db="EMBL/GenBank/DDBJ databases">
        <title>Insight into the proteome of Arion vulgaris.</title>
        <authorList>
            <person name="Aradska J."/>
            <person name="Bulat T."/>
            <person name="Smidak R."/>
            <person name="Sarate P."/>
            <person name="Gangsoo J."/>
            <person name="Sialana F."/>
            <person name="Bilban M."/>
            <person name="Lubec G."/>
        </authorList>
    </citation>
    <scope>NUCLEOTIDE SEQUENCE</scope>
    <source>
        <tissue evidence="9">Skin</tissue>
    </source>
</reference>
<keyword evidence="4" id="KW-0805">Transcription regulation</keyword>
<evidence type="ECO:0000256" key="2">
    <source>
        <dbReference type="ARBA" id="ARBA00007864"/>
    </source>
</evidence>
<evidence type="ECO:0000256" key="3">
    <source>
        <dbReference type="ARBA" id="ARBA00019693"/>
    </source>
</evidence>
<evidence type="ECO:0000313" key="9">
    <source>
        <dbReference type="EMBL" id="CEK72533.1"/>
    </source>
</evidence>
<proteinExistence type="inferred from homology"/>
<keyword evidence="5" id="KW-0010">Activator</keyword>
<accession>A0A0B6ZVD9</accession>